<reference evidence="1 2" key="1">
    <citation type="journal article" date="2017" name="Int. J. Syst. Evol. Microbiol.">
        <title>Ramlibacter monticola sp. nov., isolated from forest soil.</title>
        <authorList>
            <person name="Chaudhary D.K."/>
            <person name="Kim J."/>
        </authorList>
    </citation>
    <scope>NUCLEOTIDE SEQUENCE [LARGE SCALE GENOMIC DNA]</scope>
    <source>
        <strain evidence="1 2">KACC 19175</strain>
    </source>
</reference>
<comment type="caution">
    <text evidence="1">The sequence shown here is derived from an EMBL/GenBank/DDBJ whole genome shotgun (WGS) entry which is preliminary data.</text>
</comment>
<evidence type="ECO:0000313" key="2">
    <source>
        <dbReference type="Proteomes" id="UP000599109"/>
    </source>
</evidence>
<protein>
    <submittedName>
        <fullName evidence="1">Ig domain-containing protein</fullName>
    </submittedName>
</protein>
<dbReference type="InterPro" id="IPR013783">
    <property type="entry name" value="Ig-like_fold"/>
</dbReference>
<dbReference type="Pfam" id="PF05345">
    <property type="entry name" value="He_PIG"/>
    <property type="match status" value="3"/>
</dbReference>
<dbReference type="PROSITE" id="PS51257">
    <property type="entry name" value="PROKAR_LIPOPROTEIN"/>
    <property type="match status" value="1"/>
</dbReference>
<dbReference type="EMBL" id="JAEQNE010000001">
    <property type="protein sequence ID" value="MBL0390841.1"/>
    <property type="molecule type" value="Genomic_DNA"/>
</dbReference>
<dbReference type="Gene3D" id="2.60.40.10">
    <property type="entry name" value="Immunoglobulins"/>
    <property type="match status" value="4"/>
</dbReference>
<sequence>MKYPIGLAVAAGLLVSACGGGGGGGADGSGSGDKTLEVSVSFPQQTLSLFQPAQVQPALSGFEGHTPACTLVSGQIPPGMQLNGNCTIAGTPTVQGSYAFTARVSAAGVSNTLDFTGSIGAQGPGIQYQPASGIVGSAVSSAPGLSWWPAPVAGASWNYSVVSGTLAPGLAVDPASGVISGTLAAQGSFTAQIGATLTTPLGVYQTASTAYSVDVDVPTFSYPPLALTNASGDSLLFLGLPAALQPRTDSSNTMGNFALVRGALPPGLALDSATGLVAGVPNRVSPATDFEVEATITKAGVGTRARASASYEIRVPGRVLYPDSNSVRADATFNTITPLWASNPAMLVPPPPVTATFAPKPGNCTLPAGVTSSATGAIDGHPTQAGAFQCTFTVTYTANGAQWTGEAVLNLDVQ</sequence>
<organism evidence="1 2">
    <name type="scientific">Ramlibacter monticola</name>
    <dbReference type="NCBI Taxonomy" id="1926872"/>
    <lineage>
        <taxon>Bacteria</taxon>
        <taxon>Pseudomonadati</taxon>
        <taxon>Pseudomonadota</taxon>
        <taxon>Betaproteobacteria</taxon>
        <taxon>Burkholderiales</taxon>
        <taxon>Comamonadaceae</taxon>
        <taxon>Ramlibacter</taxon>
    </lineage>
</organism>
<gene>
    <name evidence="1" type="ORF">JJ685_06775</name>
</gene>
<dbReference type="Proteomes" id="UP000599109">
    <property type="component" value="Unassembled WGS sequence"/>
</dbReference>
<name>A0A937CS84_9BURK</name>
<accession>A0A937CS84</accession>
<keyword evidence="2" id="KW-1185">Reference proteome</keyword>
<proteinExistence type="predicted"/>
<dbReference type="AlphaFoldDB" id="A0A937CS84"/>
<evidence type="ECO:0000313" key="1">
    <source>
        <dbReference type="EMBL" id="MBL0390841.1"/>
    </source>
</evidence>
<dbReference type="RefSeq" id="WP_201673418.1">
    <property type="nucleotide sequence ID" value="NZ_JAEQNE010000001.1"/>
</dbReference>